<organism evidence="6 7">
    <name type="scientific">Dimorphilus gyrociliatus</name>
    <dbReference type="NCBI Taxonomy" id="2664684"/>
    <lineage>
        <taxon>Eukaryota</taxon>
        <taxon>Metazoa</taxon>
        <taxon>Spiralia</taxon>
        <taxon>Lophotrochozoa</taxon>
        <taxon>Annelida</taxon>
        <taxon>Polychaeta</taxon>
        <taxon>Polychaeta incertae sedis</taxon>
        <taxon>Dinophilidae</taxon>
        <taxon>Dimorphilus</taxon>
    </lineage>
</organism>
<dbReference type="InterPro" id="IPR016024">
    <property type="entry name" value="ARM-type_fold"/>
</dbReference>
<evidence type="ECO:0000259" key="5">
    <source>
        <dbReference type="PROSITE" id="PS50166"/>
    </source>
</evidence>
<gene>
    <name evidence="6" type="ORF">DGYR_LOCUS5531</name>
</gene>
<dbReference type="Pfam" id="PF13873">
    <property type="entry name" value="Myb_DNA-bind_5"/>
    <property type="match status" value="1"/>
</dbReference>
<dbReference type="InterPro" id="IPR028002">
    <property type="entry name" value="Myb_DNA-bind_5"/>
</dbReference>
<keyword evidence="3" id="KW-0813">Transport</keyword>
<evidence type="ECO:0000256" key="3">
    <source>
        <dbReference type="ARBA" id="ARBA00022448"/>
    </source>
</evidence>
<accession>A0A7I8VQT4</accession>
<evidence type="ECO:0000256" key="2">
    <source>
        <dbReference type="ARBA" id="ARBA00007991"/>
    </source>
</evidence>
<comment type="caution">
    <text evidence="6">The sequence shown here is derived from an EMBL/GenBank/DDBJ whole genome shotgun (WGS) entry which is preliminary data.</text>
</comment>
<dbReference type="AlphaFoldDB" id="A0A7I8VQT4"/>
<dbReference type="Gene3D" id="1.25.10.10">
    <property type="entry name" value="Leucine-rich Repeat Variant"/>
    <property type="match status" value="1"/>
</dbReference>
<keyword evidence="4" id="KW-0539">Nucleus</keyword>
<dbReference type="GO" id="GO:0031267">
    <property type="term" value="F:small GTPase binding"/>
    <property type="evidence" value="ECO:0007669"/>
    <property type="project" value="InterPro"/>
</dbReference>
<dbReference type="Pfam" id="PF25758">
    <property type="entry name" value="TPR_IPO11"/>
    <property type="match status" value="1"/>
</dbReference>
<dbReference type="GO" id="GO:0006606">
    <property type="term" value="P:protein import into nucleus"/>
    <property type="evidence" value="ECO:0007669"/>
    <property type="project" value="TreeGrafter"/>
</dbReference>
<sequence>MDNSSSALGMENLSAVRSIIEVACRQDAQCVTSAVDVLKSSEKIPNFFENLCLIWNDRNVDIENRLMAIIYLKNGIDRYWREGVSNVIQEQSKKVIRNMILNFSEPSEQIAAQLSVLIAKIARYDIPLRWPELFPTLIQNIQIPDPFQRKRAIIILLHVIKALASKRLSNDRKVFEELTRNLFEIVLNVWLKSENADEIVVTLKILRKLIVFGYPKPDDKVGWFMDTLLNKTRCNVPIFRAEADGENKEKMGKVCLWYTKILRDTIEEHPLFFGNFVLRALNLIAEIAFGNLSPDENDIKIRINLLNVLHSIIRLPDYKLIKTSKTHDANEGLKQKTNFFTYSTITQLGQHLVMDMMVLTEDSLQAWEEIPEEYGNEDHAGICYKYYYFEKCVEKLFLSVIKEYSEQLCPLLLELLNQYCGNPATFSHDLESVLRRDAVYKSIGLASYQLYDELDFDSWFKNSLVAELNFDQPFSFILRRRIVWMIARWLGVKFTLKKDFYRIISILLGEKDTVVKLETVSALRLALDDFHLESEDLVPYLEDIFRKLYDILLSVEEVESKILVLNVISFSMERCGRSIIPLTSKLMDYLPNLWTAAEKEHTLKSSIVTATKLLLENLQEKNCSLLHFVLPVIDNCTDLDNPDTIYLLEDGLELWLAHLQNVEAISDETLSLLGRIVKIMESSTENVRCCLKIFESCVMASPNKVYDVFGQMFDDCFSMMMSELKNEGIVLILRTVELSIQLIPPSTFKKVYENTVSYLVQPSEPLDENPVMTSFQLSILARLILKNISSLNELCSESGPYIIKLFIQHNDCVNHIDKKKLSTLAVLTLLKSPYRPVLLEIFPEVVDFLVQNAVCIVKNDNTSDALNWSITPESNWHERRKMELSQKDPAQNFDVIVCIKQIIEELNREAGQEIWTNVNSEVLDQLRELLNRVNNNRLMQMALLVKVKKISNYKHIGIKIRFSHFEWRNNPIVRKSRKKDKNYSDLEKTELVKGVKDNFDILENGTAKTYPKIHQLQAAIWMDIVERMRKKSGIHREIKDVEFLFFSLLRKK</sequence>
<dbReference type="GO" id="GO:0005635">
    <property type="term" value="C:nuclear envelope"/>
    <property type="evidence" value="ECO:0007669"/>
    <property type="project" value="TreeGrafter"/>
</dbReference>
<dbReference type="OrthoDB" id="361693at2759"/>
<dbReference type="PANTHER" id="PTHR10997">
    <property type="entry name" value="IMPORTIN-7, 8, 11"/>
    <property type="match status" value="1"/>
</dbReference>
<dbReference type="Proteomes" id="UP000549394">
    <property type="component" value="Unassembled WGS sequence"/>
</dbReference>
<dbReference type="SUPFAM" id="SSF48371">
    <property type="entry name" value="ARM repeat"/>
    <property type="match status" value="1"/>
</dbReference>
<dbReference type="Pfam" id="PF03810">
    <property type="entry name" value="IBN_N"/>
    <property type="match status" value="1"/>
</dbReference>
<evidence type="ECO:0000256" key="1">
    <source>
        <dbReference type="ARBA" id="ARBA00004123"/>
    </source>
</evidence>
<dbReference type="InterPro" id="IPR058669">
    <property type="entry name" value="TPR_IPO7/11-like"/>
</dbReference>
<protein>
    <submittedName>
        <fullName evidence="6">DgyrCDS5794</fullName>
    </submittedName>
</protein>
<dbReference type="GO" id="GO:0005829">
    <property type="term" value="C:cytosol"/>
    <property type="evidence" value="ECO:0007669"/>
    <property type="project" value="TreeGrafter"/>
</dbReference>
<dbReference type="InterPro" id="IPR001494">
    <property type="entry name" value="Importin-beta_N"/>
</dbReference>
<dbReference type="EMBL" id="CAJFCJ010000007">
    <property type="protein sequence ID" value="CAD5116954.1"/>
    <property type="molecule type" value="Genomic_DNA"/>
</dbReference>
<dbReference type="PROSITE" id="PS50166">
    <property type="entry name" value="IMPORTIN_B_NT"/>
    <property type="match status" value="1"/>
</dbReference>
<feature type="domain" description="Importin N-terminal" evidence="5">
    <location>
        <begin position="34"/>
        <end position="101"/>
    </location>
</feature>
<dbReference type="InterPro" id="IPR011989">
    <property type="entry name" value="ARM-like"/>
</dbReference>
<comment type="subcellular location">
    <subcellularLocation>
        <location evidence="1">Nucleus</location>
    </subcellularLocation>
</comment>
<reference evidence="6 7" key="1">
    <citation type="submission" date="2020-08" db="EMBL/GenBank/DDBJ databases">
        <authorList>
            <person name="Hejnol A."/>
        </authorList>
    </citation>
    <scope>NUCLEOTIDE SEQUENCE [LARGE SCALE GENOMIC DNA]</scope>
</reference>
<name>A0A7I8VQT4_9ANNE</name>
<dbReference type="PANTHER" id="PTHR10997:SF7">
    <property type="entry name" value="IMPORTIN-11"/>
    <property type="match status" value="1"/>
</dbReference>
<evidence type="ECO:0000313" key="6">
    <source>
        <dbReference type="EMBL" id="CAD5116954.1"/>
    </source>
</evidence>
<evidence type="ECO:0000256" key="4">
    <source>
        <dbReference type="ARBA" id="ARBA00023242"/>
    </source>
</evidence>
<evidence type="ECO:0000313" key="7">
    <source>
        <dbReference type="Proteomes" id="UP000549394"/>
    </source>
</evidence>
<comment type="similarity">
    <text evidence="2">Belongs to the importin beta family.</text>
</comment>
<proteinExistence type="inferred from homology"/>
<keyword evidence="7" id="KW-1185">Reference proteome</keyword>